<dbReference type="GO" id="GO:0016020">
    <property type="term" value="C:membrane"/>
    <property type="evidence" value="ECO:0007669"/>
    <property type="project" value="UniProtKB-SubCell"/>
</dbReference>
<dbReference type="InterPro" id="IPR047325">
    <property type="entry name" value="CNPase_cat"/>
</dbReference>
<feature type="domain" description="Cyclic nucleotide phosphodiesterase catalytic" evidence="16">
    <location>
        <begin position="165"/>
        <end position="300"/>
    </location>
</feature>
<dbReference type="GO" id="GO:0009214">
    <property type="term" value="P:cyclic nucleotide catabolic process"/>
    <property type="evidence" value="ECO:0007669"/>
    <property type="project" value="InterPro"/>
</dbReference>
<dbReference type="AlphaFoldDB" id="A0AAD9JBF9"/>
<dbReference type="EC" id="3.1.4.37" evidence="6"/>
<dbReference type="SUPFAM" id="SSF55144">
    <property type="entry name" value="LigT-like"/>
    <property type="match status" value="1"/>
</dbReference>
<evidence type="ECO:0000256" key="5">
    <source>
        <dbReference type="ARBA" id="ARBA00011781"/>
    </source>
</evidence>
<keyword evidence="9" id="KW-0597">Phosphoprotein</keyword>
<dbReference type="Gene3D" id="3.90.1740.10">
    <property type="entry name" value="2',3'-cyclic nucleotide 3'-phosphodiesterase superfamily"/>
    <property type="match status" value="1"/>
</dbReference>
<dbReference type="PANTHER" id="PTHR10156">
    <property type="entry name" value="2',3'-CYCLIC-NUCLEOTIDE 3'-PHOSPHODIESTERASE"/>
    <property type="match status" value="1"/>
</dbReference>
<protein>
    <recommendedName>
        <fullName evidence="7">2',3'-cyclic-nucleotide 3'-phosphodiesterase</fullName>
        <ecNumber evidence="6">3.1.4.37</ecNumber>
    </recommendedName>
</protein>
<comment type="caution">
    <text evidence="17">The sequence shown here is derived from an EMBL/GenBank/DDBJ whole genome shotgun (WGS) entry which is preliminary data.</text>
</comment>
<evidence type="ECO:0000256" key="15">
    <source>
        <dbReference type="ARBA" id="ARBA00045937"/>
    </source>
</evidence>
<dbReference type="Pfam" id="PF13671">
    <property type="entry name" value="AAA_33"/>
    <property type="match status" value="1"/>
</dbReference>
<keyword evidence="11" id="KW-0694">RNA-binding</keyword>
<keyword evidence="10" id="KW-0378">Hydrolase</keyword>
<dbReference type="Gene3D" id="3.40.50.300">
    <property type="entry name" value="P-loop containing nucleotide triphosphate hydrolases"/>
    <property type="match status" value="1"/>
</dbReference>
<accession>A0AAD9JBF9</accession>
<dbReference type="EMBL" id="JAODUP010000442">
    <property type="protein sequence ID" value="KAK2149687.1"/>
    <property type="molecule type" value="Genomic_DNA"/>
</dbReference>
<comment type="catalytic activity">
    <reaction evidence="1">
        <text>a nucleoside 2',3'-cyclic phosphate + H2O = a nucleoside 2'-phosphate + H(+)</text>
        <dbReference type="Rhea" id="RHEA:14489"/>
        <dbReference type="ChEBI" id="CHEBI:15377"/>
        <dbReference type="ChEBI" id="CHEBI:15378"/>
        <dbReference type="ChEBI" id="CHEBI:66954"/>
        <dbReference type="ChEBI" id="CHEBI:78552"/>
        <dbReference type="EC" id="3.1.4.37"/>
    </reaction>
</comment>
<dbReference type="GO" id="GO:0004113">
    <property type="term" value="F:2',3'-cyclic-nucleotide 3'-phosphodiesterase activity"/>
    <property type="evidence" value="ECO:0007669"/>
    <property type="project" value="UniProtKB-EC"/>
</dbReference>
<comment type="function">
    <text evidence="15">Catalyzes the formation of 2'-nucleotide products from 2',3'-cyclic substrates. May participate in RNA metabolism in the myelinating cell, CNP is the third most abundant protein in central nervous system myelin.</text>
</comment>
<evidence type="ECO:0000256" key="9">
    <source>
        <dbReference type="ARBA" id="ARBA00022553"/>
    </source>
</evidence>
<evidence type="ECO:0000256" key="3">
    <source>
        <dbReference type="ARBA" id="ARBA00004635"/>
    </source>
</evidence>
<keyword evidence="14" id="KW-0636">Prenylation</keyword>
<evidence type="ECO:0000256" key="1">
    <source>
        <dbReference type="ARBA" id="ARBA00000610"/>
    </source>
</evidence>
<feature type="domain" description="Cyclic nucleotide phosphodiesterase catalytic" evidence="16">
    <location>
        <begin position="351"/>
        <end position="425"/>
    </location>
</feature>
<evidence type="ECO:0000256" key="7">
    <source>
        <dbReference type="ARBA" id="ARBA00014478"/>
    </source>
</evidence>
<evidence type="ECO:0000313" key="18">
    <source>
        <dbReference type="Proteomes" id="UP001208570"/>
    </source>
</evidence>
<gene>
    <name evidence="17" type="ORF">LSH36_442g03027</name>
</gene>
<evidence type="ECO:0000256" key="11">
    <source>
        <dbReference type="ARBA" id="ARBA00022884"/>
    </source>
</evidence>
<dbReference type="InterPro" id="IPR027417">
    <property type="entry name" value="P-loop_NTPase"/>
</dbReference>
<comment type="subunit">
    <text evidence="5">Exists as monomers and homodimers.</text>
</comment>
<evidence type="ECO:0000256" key="4">
    <source>
        <dbReference type="ARBA" id="ARBA00008662"/>
    </source>
</evidence>
<organism evidence="17 18">
    <name type="scientific">Paralvinella palmiformis</name>
    <dbReference type="NCBI Taxonomy" id="53620"/>
    <lineage>
        <taxon>Eukaryota</taxon>
        <taxon>Metazoa</taxon>
        <taxon>Spiralia</taxon>
        <taxon>Lophotrochozoa</taxon>
        <taxon>Annelida</taxon>
        <taxon>Polychaeta</taxon>
        <taxon>Sedentaria</taxon>
        <taxon>Canalipalpata</taxon>
        <taxon>Terebellida</taxon>
        <taxon>Terebelliformia</taxon>
        <taxon>Alvinellidae</taxon>
        <taxon>Paralvinella</taxon>
    </lineage>
</organism>
<evidence type="ECO:0000256" key="13">
    <source>
        <dbReference type="ARBA" id="ARBA00023288"/>
    </source>
</evidence>
<keyword evidence="8" id="KW-0488">Methylation</keyword>
<keyword evidence="13" id="KW-0449">Lipoprotein</keyword>
<dbReference type="SUPFAM" id="SSF52540">
    <property type="entry name" value="P-loop containing nucleoside triphosphate hydrolases"/>
    <property type="match status" value="1"/>
</dbReference>
<reference evidence="17" key="1">
    <citation type="journal article" date="2023" name="Mol. Biol. Evol.">
        <title>Third-Generation Sequencing Reveals the Adaptive Role of the Epigenome in Three Deep-Sea Polychaetes.</title>
        <authorList>
            <person name="Perez M."/>
            <person name="Aroh O."/>
            <person name="Sun Y."/>
            <person name="Lan Y."/>
            <person name="Juniper S.K."/>
            <person name="Young C.R."/>
            <person name="Angers B."/>
            <person name="Qian P.Y."/>
        </authorList>
    </citation>
    <scope>NUCLEOTIDE SEQUENCE</scope>
    <source>
        <strain evidence="17">P08H-3</strain>
    </source>
</reference>
<dbReference type="GO" id="GO:0005737">
    <property type="term" value="C:cytoplasm"/>
    <property type="evidence" value="ECO:0007669"/>
    <property type="project" value="TreeGrafter"/>
</dbReference>
<dbReference type="Proteomes" id="UP001208570">
    <property type="component" value="Unassembled WGS sequence"/>
</dbReference>
<evidence type="ECO:0000256" key="14">
    <source>
        <dbReference type="ARBA" id="ARBA00023289"/>
    </source>
</evidence>
<evidence type="ECO:0000256" key="2">
    <source>
        <dbReference type="ARBA" id="ARBA00004223"/>
    </source>
</evidence>
<keyword evidence="18" id="KW-1185">Reference proteome</keyword>
<evidence type="ECO:0000256" key="10">
    <source>
        <dbReference type="ARBA" id="ARBA00022801"/>
    </source>
</evidence>
<comment type="subcellular location">
    <subcellularLocation>
        <location evidence="2">Melanosome</location>
    </subcellularLocation>
    <subcellularLocation>
        <location evidence="3">Membrane</location>
        <topology evidence="3">Lipid-anchor</topology>
    </subcellularLocation>
</comment>
<evidence type="ECO:0000313" key="17">
    <source>
        <dbReference type="EMBL" id="KAK2149687.1"/>
    </source>
</evidence>
<dbReference type="Pfam" id="PF05881">
    <property type="entry name" value="CNPase"/>
    <property type="match status" value="2"/>
</dbReference>
<evidence type="ECO:0000256" key="6">
    <source>
        <dbReference type="ARBA" id="ARBA00012317"/>
    </source>
</evidence>
<dbReference type="InterPro" id="IPR009097">
    <property type="entry name" value="Cyclic_Pdiesterase"/>
</dbReference>
<dbReference type="GO" id="GO:0003723">
    <property type="term" value="F:RNA binding"/>
    <property type="evidence" value="ECO:0007669"/>
    <property type="project" value="UniProtKB-KW"/>
</dbReference>
<dbReference type="InterPro" id="IPR008431">
    <property type="entry name" value="CNPase"/>
</dbReference>
<keyword evidence="12" id="KW-0472">Membrane</keyword>
<proteinExistence type="inferred from homology"/>
<evidence type="ECO:0000259" key="16">
    <source>
        <dbReference type="Pfam" id="PF05881"/>
    </source>
</evidence>
<dbReference type="PANTHER" id="PTHR10156:SF0">
    <property type="entry name" value="2',3'-CYCLIC-NUCLEOTIDE 3'-PHOSPHODIESTERASE"/>
    <property type="match status" value="1"/>
</dbReference>
<comment type="similarity">
    <text evidence="4">Belongs to the 2H phosphoesterase superfamily. CNPase family.</text>
</comment>
<evidence type="ECO:0000256" key="8">
    <source>
        <dbReference type="ARBA" id="ARBA00022481"/>
    </source>
</evidence>
<sequence>MDGRQRTNEDDFPFITNKKTVKYIHHSKVMFIMRGLPGSGKSTLASQIVAKYPNAVICSADDFFMTRGRYRYDSRQIRVAHERCQSKAADGCHSGANVVIIDNTNLRFCQMKIYVDLAAKYNYTILVINPSTWWSRDAAELSKRNIHGLTRWEIEDKLRSYEDILPLYWGWFLNENDSDMLMEMGKKYFSACMRKIPKFCQQMKKRYCGANGRSFLSYDDIYSRQNASVQTIHCTAFYKGSNQLTPDGLSYRSQQVVQKAMGRVYVLHVIGIAITPNTVGARVALNQHQMLLWGRNGDDCQELPHQNRDGRNVHPDNSLRNVTARLRTMSLTDGPYEELCKRPRFSPVSGPGSQAHLTLGWAAHCQAMQTGSDHLEVINLEARSLSNPKVIQLDGAVGRYYGDGQCVIYFDKPLDVKALFSGMYG</sequence>
<name>A0AAD9JBF9_9ANNE</name>
<evidence type="ECO:0000256" key="12">
    <source>
        <dbReference type="ARBA" id="ARBA00023136"/>
    </source>
</evidence>